<feature type="compositionally biased region" description="Acidic residues" evidence="1">
    <location>
        <begin position="330"/>
        <end position="343"/>
    </location>
</feature>
<dbReference type="Pfam" id="PF06972">
    <property type="entry name" value="GIP1_N"/>
    <property type="match status" value="1"/>
</dbReference>
<feature type="region of interest" description="Disordered" evidence="1">
    <location>
        <begin position="738"/>
        <end position="771"/>
    </location>
</feature>
<dbReference type="PANTHER" id="PTHR46445:SF3">
    <property type="entry name" value="RNA POLYMERASE II DEGRADATION FACTOR-LIKE PROTEIN (DUF1296)-RELATED"/>
    <property type="match status" value="1"/>
</dbReference>
<feature type="compositionally biased region" description="Polar residues" evidence="1">
    <location>
        <begin position="363"/>
        <end position="372"/>
    </location>
</feature>
<feature type="domain" description="GBF-interacting protein 1 N-terminal" evidence="2">
    <location>
        <begin position="17"/>
        <end position="60"/>
    </location>
</feature>
<feature type="compositionally biased region" description="Polar residues" evidence="1">
    <location>
        <begin position="751"/>
        <end position="771"/>
    </location>
</feature>
<feature type="compositionally biased region" description="Basic and acidic residues" evidence="1">
    <location>
        <begin position="92"/>
        <end position="112"/>
    </location>
</feature>
<dbReference type="AlphaFoldDB" id="Q9C7R4"/>
<feature type="compositionally biased region" description="Polar residues" evidence="1">
    <location>
        <begin position="594"/>
        <end position="604"/>
    </location>
</feature>
<feature type="region of interest" description="Disordered" evidence="1">
    <location>
        <begin position="311"/>
        <end position="385"/>
    </location>
</feature>
<gene>
    <name evidence="3" type="primary">F15D2.28</name>
</gene>
<feature type="compositionally biased region" description="Low complexity" evidence="1">
    <location>
        <begin position="788"/>
        <end position="810"/>
    </location>
</feature>
<feature type="compositionally biased region" description="Basic and acidic residues" evidence="1">
    <location>
        <begin position="373"/>
        <end position="385"/>
    </location>
</feature>
<feature type="compositionally biased region" description="Polar residues" evidence="1">
    <location>
        <begin position="199"/>
        <end position="209"/>
    </location>
</feature>
<dbReference type="InterPro" id="IPR009719">
    <property type="entry name" value="GIP1_N"/>
</dbReference>
<feature type="compositionally biased region" description="Low complexity" evidence="1">
    <location>
        <begin position="739"/>
        <end position="750"/>
    </location>
</feature>
<feature type="compositionally biased region" description="Polar residues" evidence="1">
    <location>
        <begin position="561"/>
        <end position="583"/>
    </location>
</feature>
<feature type="region of interest" description="Disordered" evidence="1">
    <location>
        <begin position="788"/>
        <end position="858"/>
    </location>
</feature>
<dbReference type="EMBL" id="AC068667">
    <property type="protein sequence ID" value="AAG51735.1"/>
    <property type="molecule type" value="Genomic_DNA"/>
</dbReference>
<reference key="1">
    <citation type="journal article" date="2000" name="Nature">
        <title>Sequence and analysis of chromosome 1 of the plant Arabidopsis thaliana.</title>
        <authorList>
            <person name="Theologis A."/>
            <person name="Ecker J.R."/>
            <person name="Palm C.J."/>
            <person name="Federspiel N.A."/>
            <person name="Kaul S."/>
            <person name="White O."/>
            <person name="Alonso J."/>
            <person name="Altafi H."/>
            <person name="Araujo R."/>
            <person name="Bowman C.L."/>
            <person name="Brooks S.Y."/>
            <person name="Buehler E."/>
            <person name="Chan A."/>
            <person name="Chao Q."/>
            <person name="Chen H."/>
            <person name="Cheuk R.F."/>
            <person name="Chin C.W."/>
            <person name="Chung M.K."/>
            <person name="Conn L."/>
            <person name="Conway A.B."/>
            <person name="Conway A.R."/>
            <person name="Creasy T.H."/>
            <person name="Dewar K."/>
            <person name="Dunn P."/>
            <person name="Etgu P."/>
            <person name="Feldblyum T.V."/>
            <person name="Feng J."/>
            <person name="Fong B."/>
            <person name="Fujii C.Y."/>
            <person name="Gill J.E."/>
            <person name="Goldsmith A.D."/>
            <person name="Haas B."/>
            <person name="Hansen N.F."/>
            <person name="Hughes B."/>
            <person name="Huizar L."/>
            <person name="Hunter J.L."/>
            <person name="Jenkins J."/>
            <person name="Johnson-Hopson C."/>
            <person name="Khan S."/>
            <person name="Khaykin E."/>
            <person name="Kim C.J."/>
            <person name="Koo H.L."/>
            <person name="Kremenetskaia I."/>
            <person name="Kurtz D.B."/>
            <person name="Kwan A."/>
            <person name="Lam B."/>
            <person name="Langin-Hooper S."/>
            <person name="Lee A."/>
            <person name="Lee J.M."/>
            <person name="Lenz C.A."/>
            <person name="Li J.H."/>
            <person name="Li Y."/>
            <person name="Lin X."/>
            <person name="Liu S.X."/>
            <person name="Liu Z.A."/>
            <person name="Luros J.S."/>
            <person name="Maiti R."/>
            <person name="Marziali A."/>
            <person name="Militscher J."/>
            <person name="Miranda M."/>
            <person name="Nguyen M."/>
            <person name="Nierman W.C."/>
            <person name="Osborne B.I."/>
            <person name="Pai G."/>
            <person name="Peterson J."/>
            <person name="Pham P.K."/>
            <person name="Rizzo M."/>
            <person name="Rooney T."/>
            <person name="Rowley D."/>
            <person name="Sakano H."/>
            <person name="Salzberg S.L."/>
            <person name="Schwartz J.R."/>
            <person name="Shinn P."/>
            <person name="Southwick A.M."/>
            <person name="Sun H."/>
            <person name="Tallon L.J."/>
            <person name="Tambunga G."/>
            <person name="Toriumi M.J."/>
            <person name="Town C.D."/>
            <person name="Utterback T."/>
            <person name="Van Aken S."/>
            <person name="Vaysberg M."/>
            <person name="Vysotskaia V.S."/>
            <person name="Walker M."/>
            <person name="Wu D."/>
            <person name="Yu G."/>
            <person name="Fraser C.M."/>
            <person name="Venter J.C."/>
            <person name="Davis R.W."/>
        </authorList>
    </citation>
    <scope>NUCLEOTIDE SEQUENCE [LARGE SCALE GENOMIC DNA]</scope>
    <source>
        <strain>cv. Columbia</strain>
    </source>
</reference>
<organism evidence="3">
    <name type="scientific">Arabidopsis thaliana</name>
    <name type="common">Mouse-ear cress</name>
    <dbReference type="NCBI Taxonomy" id="3702"/>
    <lineage>
        <taxon>Eukaryota</taxon>
        <taxon>Viridiplantae</taxon>
        <taxon>Streptophyta</taxon>
        <taxon>Embryophyta</taxon>
        <taxon>Tracheophyta</taxon>
        <taxon>Spermatophyta</taxon>
        <taxon>Magnoliopsida</taxon>
        <taxon>eudicotyledons</taxon>
        <taxon>Gunneridae</taxon>
        <taxon>Pentapetalae</taxon>
        <taxon>rosids</taxon>
        <taxon>malvids</taxon>
        <taxon>Brassicales</taxon>
        <taxon>Brassicaceae</taxon>
        <taxon>Camelineae</taxon>
        <taxon>Arabidopsis</taxon>
    </lineage>
</organism>
<feature type="compositionally biased region" description="Low complexity" evidence="1">
    <location>
        <begin position="126"/>
        <end position="136"/>
    </location>
</feature>
<sequence length="858" mass="93894">MSSSKVGGGARKGIQDIPSGSRKIVQSLTEIVNSPEAEIYAMLKECNMDPNETVSRLLSQAVAFNMVPLVIVQLSSWFGFIEKKDVVNDPFHEVKSKKEKKKETRDISDSRPRGANNTYNRGARGGSARYAGRSGSTHFSSTDSGNFQGKSTNKKESGTQGYTSSWSSASGVANTYQTPHSEPVATENKLPPVTLGDGISSSQSASGHQTAWFGAPGQRSMAEVVKMGRPQNKTTKQNVNMGSEINHEHKVSANHQAPVKDEWPSIEKPLAPSTSSLSVAPAESEVRNGPADFQSDRGDQYLKDRLENIHIAESGPSESRKVDHVQADSVQEDESVVSSEIDDNPYQTQSHPVEHHKDEDDVSSGSASFQQLDSHDQEVSHEKDRPAVVIPNHLLIHTEECAQLSFGSFGGFGSRPLSNSVEATSDVAPQIEHSDARNTEFYGDEHLGSTTNGNMVHTPATGNYDDSLETRREVLKQENSEGAQEHQYTFTQSEQGYAYENAKQQQMNSAYDASHTNSQNQMHNLDSLSNVMGYSHSVPNTLLAQTAQNARELDFQYSPFSAQQSMQSRTSNNASSLGGQSISMPEALRGSGIPATQPTQQTLPGANIATGPALPQQLPMHYSQPTLPLTHYANMIGYPLMPQNYPYMPSAFQQTFAGNSAYHQQLAALLPQYKTNVSPGNLPQSATAPASAYGFGNSTNVGSAGNFPLNQQSATTGTTLGYDDVLSSQYKENHLLALQQQQQQQQHQQQNENSAMWHQGHGSRTMSGVPTNTYYNLQAQQQLQLQHQQQQQQAQQAAGGYRQAQQQQHYGSHGYPNYYQSQTEMSLERQQQNPRDGAGSQAGQPSNQSQQQLWQNSY</sequence>
<feature type="region of interest" description="Disordered" evidence="1">
    <location>
        <begin position="92"/>
        <end position="212"/>
    </location>
</feature>
<feature type="compositionally biased region" description="Low complexity" evidence="1">
    <location>
        <begin position="838"/>
        <end position="858"/>
    </location>
</feature>
<proteinExistence type="predicted"/>
<feature type="compositionally biased region" description="Polar residues" evidence="1">
    <location>
        <begin position="231"/>
        <end position="243"/>
    </location>
</feature>
<dbReference type="SUPFAM" id="SSF46934">
    <property type="entry name" value="UBA-like"/>
    <property type="match status" value="1"/>
</dbReference>
<dbReference type="ExpressionAtlas" id="Q9C7R4">
    <property type="expression patterns" value="baseline and differential"/>
</dbReference>
<feature type="compositionally biased region" description="Polar residues" evidence="1">
    <location>
        <begin position="158"/>
        <end position="180"/>
    </location>
</feature>
<evidence type="ECO:0000259" key="2">
    <source>
        <dbReference type="Pfam" id="PF06972"/>
    </source>
</evidence>
<feature type="region of interest" description="Disordered" evidence="1">
    <location>
        <begin position="229"/>
        <end position="297"/>
    </location>
</feature>
<dbReference type="PANTHER" id="PTHR46445">
    <property type="entry name" value="RNA POLYMERASE II DEGRADATION FACTOR-LIKE PROTEIN (DUF1296)"/>
    <property type="match status" value="1"/>
</dbReference>
<reference evidence="3" key="2">
    <citation type="submission" date="2000-05" db="EMBL/GenBank/DDBJ databases">
        <title>Arabidopsis thaliana chromosome 1 BAC F15D2 genomic sequence.</title>
        <authorList>
            <person name="Lin X."/>
            <person name="Kaul S."/>
            <person name="Town C.D."/>
            <person name="Benito M."/>
            <person name="Creasy T.H."/>
            <person name="Haas B.J."/>
            <person name="Wu D."/>
            <person name="Maiti R."/>
            <person name="Ronning C.M."/>
            <person name="Koo H."/>
            <person name="Fujii C.Y."/>
            <person name="Utterback T.R."/>
            <person name="Barnstead M.E."/>
            <person name="Bowman C.L."/>
            <person name="White O."/>
            <person name="Nierman W.C."/>
            <person name="Fraser C.M."/>
        </authorList>
    </citation>
    <scope>NUCLEOTIDE SEQUENCE</scope>
</reference>
<feature type="region of interest" description="Disordered" evidence="1">
    <location>
        <begin position="561"/>
        <end position="612"/>
    </location>
</feature>
<evidence type="ECO:0000313" key="3">
    <source>
        <dbReference type="EMBL" id="AAG51735.1"/>
    </source>
</evidence>
<name>Q9C7R4_ARATH</name>
<dbReference type="InterPro" id="IPR009060">
    <property type="entry name" value="UBA-like_sf"/>
</dbReference>
<evidence type="ECO:0000256" key="1">
    <source>
        <dbReference type="SAM" id="MobiDB-lite"/>
    </source>
</evidence>
<protein>
    <submittedName>
        <fullName evidence="3">Uncharacterized protein F15D2.28</fullName>
    </submittedName>
</protein>
<feature type="compositionally biased region" description="Polar residues" evidence="1">
    <location>
        <begin position="137"/>
        <end position="151"/>
    </location>
</feature>
<reference evidence="3" key="3">
    <citation type="submission" date="2001-01" db="EMBL/GenBank/DDBJ databases">
        <authorList>
            <person name="Town C.D."/>
            <person name="Kaul S."/>
        </authorList>
    </citation>
    <scope>NUCLEOTIDE SEQUENCE</scope>
</reference>
<accession>Q9C7R4</accession>
<dbReference type="PIR" id="C86416">
    <property type="entry name" value="C86416"/>
</dbReference>
<feature type="compositionally biased region" description="Polar residues" evidence="1">
    <location>
        <begin position="818"/>
        <end position="834"/>
    </location>
</feature>